<dbReference type="SMART" id="SM00498">
    <property type="entry name" value="FH2"/>
    <property type="match status" value="1"/>
</dbReference>
<dbReference type="SUPFAM" id="SSF101447">
    <property type="entry name" value="Formin homology 2 domain (FH2 domain)"/>
    <property type="match status" value="1"/>
</dbReference>
<dbReference type="InterPro" id="IPR014768">
    <property type="entry name" value="GBD/FH3_dom"/>
</dbReference>
<dbReference type="Gene3D" id="1.25.10.10">
    <property type="entry name" value="Leucine-rich Repeat Variant"/>
    <property type="match status" value="1"/>
</dbReference>
<dbReference type="GO" id="GO:0005522">
    <property type="term" value="F:profilin binding"/>
    <property type="evidence" value="ECO:0007669"/>
    <property type="project" value="TreeGrafter"/>
</dbReference>
<dbReference type="PANTHER" id="PTHR45725">
    <property type="entry name" value="FORMIN HOMOLOGY 2 FAMILY MEMBER"/>
    <property type="match status" value="1"/>
</dbReference>
<organism evidence="7 8">
    <name type="scientific">Entamoeba histolytica KU27</name>
    <dbReference type="NCBI Taxonomy" id="885311"/>
    <lineage>
        <taxon>Eukaryota</taxon>
        <taxon>Amoebozoa</taxon>
        <taxon>Evosea</taxon>
        <taxon>Archamoebae</taxon>
        <taxon>Mastigamoebida</taxon>
        <taxon>Entamoebidae</taxon>
        <taxon>Entamoeba</taxon>
    </lineage>
</organism>
<dbReference type="InterPro" id="IPR051425">
    <property type="entry name" value="Formin_Homology"/>
</dbReference>
<name>M2S8G3_ENTHI</name>
<dbReference type="InterPro" id="IPR011989">
    <property type="entry name" value="ARM-like"/>
</dbReference>
<dbReference type="PANTHER" id="PTHR45725:SF1">
    <property type="entry name" value="DISHEVELLED ASSOCIATED ACTIVATOR OF MORPHOGENESIS, ISOFORM D"/>
    <property type="match status" value="1"/>
</dbReference>
<dbReference type="AlphaFoldDB" id="M2S8G3"/>
<evidence type="ECO:0000256" key="1">
    <source>
        <dbReference type="ARBA" id="ARBA00008214"/>
    </source>
</evidence>
<keyword evidence="3" id="KW-0009">Actin-binding</keyword>
<feature type="region of interest" description="Disordered" evidence="4">
    <location>
        <begin position="1137"/>
        <end position="1179"/>
    </location>
</feature>
<evidence type="ECO:0000313" key="7">
    <source>
        <dbReference type="EMBL" id="EMD47546.1"/>
    </source>
</evidence>
<comment type="similarity">
    <text evidence="1">Belongs to the formin homology family. Diaphanous subfamily.</text>
</comment>
<evidence type="ECO:0000256" key="2">
    <source>
        <dbReference type="ARBA" id="ARBA00023054"/>
    </source>
</evidence>
<dbReference type="Proteomes" id="UP000011755">
    <property type="component" value="Unassembled WGS sequence"/>
</dbReference>
<dbReference type="GO" id="GO:0030041">
    <property type="term" value="P:actin filament polymerization"/>
    <property type="evidence" value="ECO:0007669"/>
    <property type="project" value="TreeGrafter"/>
</dbReference>
<dbReference type="InterPro" id="IPR016024">
    <property type="entry name" value="ARM-type_fold"/>
</dbReference>
<feature type="compositionally biased region" description="Pro residues" evidence="4">
    <location>
        <begin position="709"/>
        <end position="733"/>
    </location>
</feature>
<dbReference type="EMBL" id="KB444278">
    <property type="protein sequence ID" value="EMD47546.1"/>
    <property type="molecule type" value="Genomic_DNA"/>
</dbReference>
<dbReference type="GO" id="GO:0070060">
    <property type="term" value="P:'de novo' actin filament nucleation"/>
    <property type="evidence" value="ECO:0007669"/>
    <property type="project" value="TreeGrafter"/>
</dbReference>
<dbReference type="PROSITE" id="PS51444">
    <property type="entry name" value="FH2"/>
    <property type="match status" value="1"/>
</dbReference>
<evidence type="ECO:0000259" key="5">
    <source>
        <dbReference type="PROSITE" id="PS51232"/>
    </source>
</evidence>
<dbReference type="SUPFAM" id="SSF48371">
    <property type="entry name" value="ARM repeat"/>
    <property type="match status" value="1"/>
</dbReference>
<dbReference type="Pfam" id="PF02181">
    <property type="entry name" value="FH2"/>
    <property type="match status" value="1"/>
</dbReference>
<evidence type="ECO:0000313" key="8">
    <source>
        <dbReference type="Proteomes" id="UP000011755"/>
    </source>
</evidence>
<sequence>MSESNYVFRRVKLPARGDKLSSPFQKFDTSVPKKQLTVVGKQTGLNKNIKTKGGITAADLQSAKLSALPPTNYIDEKFKEISALFDISPNESNELSYETKWLLLQRHSPDASQSKLRNATFAVSSLRCEPTPTLIESIIVFLKNEKWSSQFIEADGVEALIDALTSSMNGSEKKNGAEVSRNCLRALRAIAPIAEDRVVKSTVCDLLMKCLTVNVADERIRTEATMLLCLISNKKKGSEEVLAAIDKVKGKEGRFKILVELFGKTDDSELKATIVAMFSYLTNNADDIFTRISRRAELTLSGFDEKCNGEKSKASLAMSKDVSDILNQIGIYEKLRGEDDAKMKERFKDIPMLSVEHTDEKLRGVLEQARAEIYYVQMLKEIEFLVGTDYTKNKNETILQQKLVVATRFIRQLGLYSYENDQHNTIEFNEHSIDINSLVSGAADCLGMAKLLEENATLKLSGGVKKTKIDDEEKEKLIQQKMEEMKKQSSLIAANEEKVTLKLKEVEEKEKKIALLESSQAALDGLKIKYDELNVQHNNTMEVMKILTKNPKLVDHLKAVGGVFAFSETAVQIADKSQEEVVNKEDLDRLKDAVLKLSPKGVVPPPSNTATAPPPPPPGASSVPPPPPPPGASSVPPPPPPPGASSVPPPPPPPGMPGMPPPPPPPGMPGMPPPPPPPGMPGMPPPPPPPGMPGMPPPPPPPGMPGMPPPPPLPGMPGMPPPPPGMPGMPPPGFGFRPPGAPALKVQTTLSKLKQPKNKLKAVQWQKIPERQLTNTIFSKMEGDVAVSECFDDLEEMFKQKEVVVKKEDTSKSNKIQYVGIFDGKKSQNINIMLNKFKGVSVETIIDNINALDMTLFDEVSLIEGLKNALPVASSDKDEPGLLKDYYEHPEKYVGKQLDPSEIFSYKLSQCSNAEKKLDVMMKLLQFPSKFDDCSRNVKTLLTASTQLCESKSFLKLLEVILIIGNYMNKASKKPITCGFKMSVLGKLADTKSNDNQKNLVYFLCKYIHEKHPDLSHWMEEVEAVVPAVRVMGSEVESTFAELKKTVAGFDSTIAQLQKTPGNEGFVAELSQLNSGYSTNMLVLENDKKKYDVQYSKVCQLYGEDTSKLPKSEDFFKNFKDFYESYEKAEQMYQDDKAKAEKEAKKEAEKKRKMEEQERKAKEREAKKKQQEAMVEGMAEDMIKPIKKVKKVKKSRKETMEVDFEKDLAEELKLAQDKPEDEPVKKVRKIVKRKVHKKATVATEEN</sequence>
<feature type="compositionally biased region" description="Pro residues" evidence="4">
    <location>
        <begin position="602"/>
        <end position="654"/>
    </location>
</feature>
<accession>M2S8G3</accession>
<dbReference type="InterPro" id="IPR042201">
    <property type="entry name" value="FH2_Formin_sf"/>
</dbReference>
<feature type="region of interest" description="Disordered" evidence="4">
    <location>
        <begin position="709"/>
        <end position="741"/>
    </location>
</feature>
<dbReference type="SMART" id="SM01139">
    <property type="entry name" value="Drf_FH3"/>
    <property type="match status" value="1"/>
</dbReference>
<reference evidence="7 8" key="1">
    <citation type="submission" date="2013-02" db="EMBL/GenBank/DDBJ databases">
        <authorList>
            <person name="Hannick L."/>
            <person name="Zafar N."/>
            <person name="Lorenzi H."/>
            <person name="Ali I.A."/>
            <person name="Petri W.P."/>
            <person name="Caler E."/>
        </authorList>
    </citation>
    <scope>NUCLEOTIDE SEQUENCE [LARGE SCALE GENOMIC DNA]</scope>
    <source>
        <strain evidence="7 8">KU27</strain>
    </source>
</reference>
<proteinExistence type="inferred from homology"/>
<gene>
    <name evidence="7" type="ORF">EHI5A_069880</name>
</gene>
<evidence type="ECO:0000256" key="3">
    <source>
        <dbReference type="ARBA" id="ARBA00023203"/>
    </source>
</evidence>
<feature type="domain" description="FH2" evidence="6">
    <location>
        <begin position="750"/>
        <end position="1152"/>
    </location>
</feature>
<dbReference type="OrthoDB" id="1104827at2759"/>
<dbReference type="SMART" id="SM01140">
    <property type="entry name" value="Drf_GBD"/>
    <property type="match status" value="1"/>
</dbReference>
<dbReference type="InterPro" id="IPR015425">
    <property type="entry name" value="FH2_Formin"/>
</dbReference>
<dbReference type="GO" id="GO:0031267">
    <property type="term" value="F:small GTPase binding"/>
    <property type="evidence" value="ECO:0007669"/>
    <property type="project" value="InterPro"/>
</dbReference>
<dbReference type="Gene3D" id="1.20.58.2220">
    <property type="entry name" value="Formin, FH2 domain"/>
    <property type="match status" value="1"/>
</dbReference>
<dbReference type="InterPro" id="IPR010472">
    <property type="entry name" value="FH3_dom"/>
</dbReference>
<evidence type="ECO:0000256" key="4">
    <source>
        <dbReference type="SAM" id="MobiDB-lite"/>
    </source>
</evidence>
<dbReference type="GO" id="GO:0051015">
    <property type="term" value="F:actin filament binding"/>
    <property type="evidence" value="ECO:0007669"/>
    <property type="project" value="TreeGrafter"/>
</dbReference>
<feature type="domain" description="GBD/FH3" evidence="5">
    <location>
        <begin position="66"/>
        <end position="421"/>
    </location>
</feature>
<feature type="compositionally biased region" description="Basic and acidic residues" evidence="4">
    <location>
        <begin position="1137"/>
        <end position="1171"/>
    </location>
</feature>
<protein>
    <submittedName>
        <fullName evidence="7">Diaphanous family protein</fullName>
    </submittedName>
</protein>
<dbReference type="PROSITE" id="PS51232">
    <property type="entry name" value="GBD_FH3"/>
    <property type="match status" value="1"/>
</dbReference>
<dbReference type="InterPro" id="IPR010473">
    <property type="entry name" value="GTPase-bd"/>
</dbReference>
<dbReference type="GO" id="GO:0015629">
    <property type="term" value="C:actin cytoskeleton"/>
    <property type="evidence" value="ECO:0007669"/>
    <property type="project" value="TreeGrafter"/>
</dbReference>
<evidence type="ECO:0000259" key="6">
    <source>
        <dbReference type="PROSITE" id="PS51444"/>
    </source>
</evidence>
<keyword evidence="2" id="KW-0175">Coiled coil</keyword>
<feature type="region of interest" description="Disordered" evidence="4">
    <location>
        <begin position="598"/>
        <end position="654"/>
    </location>
</feature>
<dbReference type="VEuPathDB" id="AmoebaDB:EHI5A_069880"/>